<sequence>MIIDDVFDPESPKHKKQDFIDFLHRHDKKIRIPTKLDFDELLILARARARALANARQQRLLESAAPSSTASTRPRRKCTLAPKTGTPLPIKQNAAVPSNTDEKSEVPMQSAPVTSLVPPEAKVTPKRAMTIKTEVSATSQSQPHETEESGILHEPCSPMPASASSTSSTNKLKSQAPAHSASQPTLALSTAGIIPKKAKPAVKKGRAGSPLPAYQTASPTPSHEQQKCDVAVHSILGPSHVPTKVEVPPKRAAKPVHKKQVQVPKSLSDELKQCNTPGRPPQNSPITSIKVPTRERPPTRSTHNSTSTEYQQKARVPTRTAPKPSLVRTKAKATTKHKVVKETNTFQVPREYPFTVPQCGTVITWLPAHSIASTTHSDDEQEFEVGLIASQITSEDEQESQVSPPRPSPVPITVQVVPKSAKPASGTPVMLVSPHQSDQVHEDVSPLCPPESLPSQETMSQQYSTPAHVTSTKHDSQGTSPPDLHFGAIDVHREWQLLSPCDVNHNQRLSIATHTDQDKYHLRSPSLTREISPGRAVCEADANFVAPENAHPAKQTGLRSAVAESLVDLIELSQNENGLPVKQPNYLEMSPDHGPLPAPIPHDEPPLLRLNFPEPLITVPKSTGPPYPNKSSAYMSFDPCNTLNSESSLDFETLEWPIPVKQIDTMSLVEPNISDFQTTRPHVPNKFRLDRPINNDEKPVVPVLSVPFTLPLHSECNALLWSDSSSNLPINPPPKSSEVKSADCLAPDLWTTYSPSSPQDSTNLDDHSPVITAASCNLTASAGGTDIQLPESQSPGSPLIKRANSYCQPWSETSAPALHDRQAVKLKTLVTTDTTPQMEDLNNLDSLAIHDGIMSPSSSSCQENSDVPLPLVGTLANLSDPPCHGSQTSDERKTKVLHPCQLKTIMLTEQEEPLLTNIDSPETLLIDPHRILEFLPANKPLVIFNTVLADSSSLEKALHDAIINDKFN</sequence>
<keyword evidence="3" id="KW-1185">Reference proteome</keyword>
<evidence type="ECO:0000313" key="3">
    <source>
        <dbReference type="Proteomes" id="UP000054564"/>
    </source>
</evidence>
<dbReference type="AlphaFoldDB" id="A0A0L0VK15"/>
<organism evidence="2 3">
    <name type="scientific">Puccinia striiformis f. sp. tritici PST-78</name>
    <dbReference type="NCBI Taxonomy" id="1165861"/>
    <lineage>
        <taxon>Eukaryota</taxon>
        <taxon>Fungi</taxon>
        <taxon>Dikarya</taxon>
        <taxon>Basidiomycota</taxon>
        <taxon>Pucciniomycotina</taxon>
        <taxon>Pucciniomycetes</taxon>
        <taxon>Pucciniales</taxon>
        <taxon>Pucciniaceae</taxon>
        <taxon>Puccinia</taxon>
    </lineage>
</organism>
<feature type="compositionally biased region" description="Low complexity" evidence="1">
    <location>
        <begin position="61"/>
        <end position="72"/>
    </location>
</feature>
<feature type="compositionally biased region" description="Polar residues" evidence="1">
    <location>
        <begin position="133"/>
        <end position="143"/>
    </location>
</feature>
<name>A0A0L0VK15_9BASI</name>
<evidence type="ECO:0000256" key="1">
    <source>
        <dbReference type="SAM" id="MobiDB-lite"/>
    </source>
</evidence>
<reference evidence="3" key="1">
    <citation type="submission" date="2014-03" db="EMBL/GenBank/DDBJ databases">
        <title>The Genome Sequence of Puccinia striiformis f. sp. tritici PST-78.</title>
        <authorList>
            <consortium name="The Broad Institute Genome Sequencing Platform"/>
            <person name="Cuomo C."/>
            <person name="Hulbert S."/>
            <person name="Chen X."/>
            <person name="Walker B."/>
            <person name="Young S.K."/>
            <person name="Zeng Q."/>
            <person name="Gargeya S."/>
            <person name="Fitzgerald M."/>
            <person name="Haas B."/>
            <person name="Abouelleil A."/>
            <person name="Alvarado L."/>
            <person name="Arachchi H.M."/>
            <person name="Berlin A.M."/>
            <person name="Chapman S.B."/>
            <person name="Goldberg J."/>
            <person name="Griggs A."/>
            <person name="Gujja S."/>
            <person name="Hansen M."/>
            <person name="Howarth C."/>
            <person name="Imamovic A."/>
            <person name="Larimer J."/>
            <person name="McCowan C."/>
            <person name="Montmayeur A."/>
            <person name="Murphy C."/>
            <person name="Neiman D."/>
            <person name="Pearson M."/>
            <person name="Priest M."/>
            <person name="Roberts A."/>
            <person name="Saif S."/>
            <person name="Shea T."/>
            <person name="Sisk P."/>
            <person name="Sykes S."/>
            <person name="Wortman J."/>
            <person name="Nusbaum C."/>
            <person name="Birren B."/>
        </authorList>
    </citation>
    <scope>NUCLEOTIDE SEQUENCE [LARGE SCALE GENOMIC DNA]</scope>
    <source>
        <strain evidence="3">race PST-78</strain>
    </source>
</reference>
<feature type="region of interest" description="Disordered" evidence="1">
    <location>
        <begin position="239"/>
        <end position="336"/>
    </location>
</feature>
<feature type="region of interest" description="Disordered" evidence="1">
    <location>
        <begin position="61"/>
        <end position="226"/>
    </location>
</feature>
<evidence type="ECO:0000313" key="2">
    <source>
        <dbReference type="EMBL" id="KNE99551.1"/>
    </source>
</evidence>
<protein>
    <submittedName>
        <fullName evidence="2">Uncharacterized protein</fullName>
    </submittedName>
</protein>
<feature type="compositionally biased region" description="Basic residues" evidence="1">
    <location>
        <begin position="251"/>
        <end position="260"/>
    </location>
</feature>
<feature type="compositionally biased region" description="Basic residues" evidence="1">
    <location>
        <begin position="196"/>
        <end position="206"/>
    </location>
</feature>
<proteinExistence type="predicted"/>
<dbReference type="EMBL" id="AJIL01000045">
    <property type="protein sequence ID" value="KNE99551.1"/>
    <property type="molecule type" value="Genomic_DNA"/>
</dbReference>
<feature type="compositionally biased region" description="Polar residues" evidence="1">
    <location>
        <begin position="453"/>
        <end position="470"/>
    </location>
</feature>
<gene>
    <name evidence="2" type="ORF">PSTG_07265</name>
</gene>
<feature type="compositionally biased region" description="Low complexity" evidence="1">
    <location>
        <begin position="159"/>
        <end position="169"/>
    </location>
</feature>
<feature type="compositionally biased region" description="Polar residues" evidence="1">
    <location>
        <begin position="299"/>
        <end position="311"/>
    </location>
</feature>
<dbReference type="Proteomes" id="UP000054564">
    <property type="component" value="Unassembled WGS sequence"/>
</dbReference>
<dbReference type="STRING" id="1165861.A0A0L0VK15"/>
<comment type="caution">
    <text evidence="2">The sequence shown here is derived from an EMBL/GenBank/DDBJ whole genome shotgun (WGS) entry which is preliminary data.</text>
</comment>
<feature type="region of interest" description="Disordered" evidence="1">
    <location>
        <begin position="421"/>
        <end position="479"/>
    </location>
</feature>
<accession>A0A0L0VK15</accession>